<feature type="signal peptide" evidence="1">
    <location>
        <begin position="1"/>
        <end position="19"/>
    </location>
</feature>
<keyword evidence="1" id="KW-0732">Signal</keyword>
<dbReference type="EMBL" id="FMYL01000007">
    <property type="protein sequence ID" value="SDB98633.1"/>
    <property type="molecule type" value="Genomic_DNA"/>
</dbReference>
<evidence type="ECO:0000256" key="1">
    <source>
        <dbReference type="SAM" id="SignalP"/>
    </source>
</evidence>
<organism evidence="2 3">
    <name type="scientific">Acinetobacter boissieri</name>
    <dbReference type="NCBI Taxonomy" id="1219383"/>
    <lineage>
        <taxon>Bacteria</taxon>
        <taxon>Pseudomonadati</taxon>
        <taxon>Pseudomonadota</taxon>
        <taxon>Gammaproteobacteria</taxon>
        <taxon>Moraxellales</taxon>
        <taxon>Moraxellaceae</taxon>
        <taxon>Acinetobacter</taxon>
    </lineage>
</organism>
<gene>
    <name evidence="2" type="ORF">SAMN05421733_10784</name>
</gene>
<proteinExistence type="predicted"/>
<evidence type="ECO:0000313" key="2">
    <source>
        <dbReference type="EMBL" id="SDB98633.1"/>
    </source>
</evidence>
<dbReference type="STRING" id="1219383.SAMN05421733_10784"/>
<reference evidence="3" key="1">
    <citation type="submission" date="2016-09" db="EMBL/GenBank/DDBJ databases">
        <authorList>
            <person name="Varghese N."/>
            <person name="Submissions S."/>
        </authorList>
    </citation>
    <scope>NUCLEOTIDE SEQUENCE [LARGE SCALE GENOMIC DNA]</scope>
    <source>
        <strain evidence="3">ANC 4422</strain>
    </source>
</reference>
<dbReference type="PROSITE" id="PS51257">
    <property type="entry name" value="PROKAR_LIPOPROTEIN"/>
    <property type="match status" value="1"/>
</dbReference>
<keyword evidence="3" id="KW-1185">Reference proteome</keyword>
<evidence type="ECO:0000313" key="3">
    <source>
        <dbReference type="Proteomes" id="UP000242501"/>
    </source>
</evidence>
<sequence>MKNVIAKMMMIGMCCLSFSACQTTPKHLVSKQVLPNNSTVKIFCDGAKTCEFERVNHVRIVNENTHLADYDAIQKGYVRLQLSSTLESNHLYLTIPAQQQEIVIRFYPISLDRAEKINVIHQFKANQTYTFSMYRDRIKRDNNLLSLSTPDPLCVKLLEGQRVIRRFCKPYNVLTGLGEFVEQKNDFKSLKDN</sequence>
<dbReference type="AlphaFoldDB" id="A0A1G6HWV2"/>
<dbReference type="Proteomes" id="UP000242501">
    <property type="component" value="Unassembled WGS sequence"/>
</dbReference>
<protein>
    <recommendedName>
        <fullName evidence="4">Lipoprotein</fullName>
    </recommendedName>
</protein>
<dbReference type="OrthoDB" id="6696509at2"/>
<name>A0A1G6HWV2_9GAMM</name>
<accession>A0A1G6HWV2</accession>
<dbReference type="RefSeq" id="WP_092748546.1">
    <property type="nucleotide sequence ID" value="NZ_FMYL01000007.1"/>
</dbReference>
<feature type="chain" id="PRO_5017363019" description="Lipoprotein" evidence="1">
    <location>
        <begin position="20"/>
        <end position="193"/>
    </location>
</feature>
<evidence type="ECO:0008006" key="4">
    <source>
        <dbReference type="Google" id="ProtNLM"/>
    </source>
</evidence>